<comment type="caution">
    <text evidence="3">The sequence shown here is derived from an EMBL/GenBank/DDBJ whole genome shotgun (WGS) entry which is preliminary data.</text>
</comment>
<proteinExistence type="predicted"/>
<feature type="transmembrane region" description="Helical" evidence="2">
    <location>
        <begin position="110"/>
        <end position="129"/>
    </location>
</feature>
<keyword evidence="2" id="KW-1133">Transmembrane helix</keyword>
<organism evidence="3 4">
    <name type="scientific">Colletotrichum orchidophilum</name>
    <dbReference type="NCBI Taxonomy" id="1209926"/>
    <lineage>
        <taxon>Eukaryota</taxon>
        <taxon>Fungi</taxon>
        <taxon>Dikarya</taxon>
        <taxon>Ascomycota</taxon>
        <taxon>Pezizomycotina</taxon>
        <taxon>Sordariomycetes</taxon>
        <taxon>Hypocreomycetidae</taxon>
        <taxon>Glomerellales</taxon>
        <taxon>Glomerellaceae</taxon>
        <taxon>Colletotrichum</taxon>
    </lineage>
</organism>
<keyword evidence="2" id="KW-0812">Transmembrane</keyword>
<evidence type="ECO:0000256" key="1">
    <source>
        <dbReference type="SAM" id="MobiDB-lite"/>
    </source>
</evidence>
<keyword evidence="4" id="KW-1185">Reference proteome</keyword>
<feature type="compositionally biased region" description="Basic residues" evidence="1">
    <location>
        <begin position="40"/>
        <end position="54"/>
    </location>
</feature>
<name>A0A1G4AW69_9PEZI</name>
<dbReference type="RefSeq" id="XP_022470575.1">
    <property type="nucleotide sequence ID" value="XM_022622901.1"/>
</dbReference>
<feature type="region of interest" description="Disordered" evidence="1">
    <location>
        <begin position="26"/>
        <end position="67"/>
    </location>
</feature>
<dbReference type="Proteomes" id="UP000176998">
    <property type="component" value="Unassembled WGS sequence"/>
</dbReference>
<dbReference type="GeneID" id="34564411"/>
<accession>A0A1G4AW69</accession>
<dbReference type="AlphaFoldDB" id="A0A1G4AW69"/>
<dbReference type="OrthoDB" id="4849802at2759"/>
<sequence length="138" mass="15546">MSDSSDSDDNSCSTLLNFPLDTESPLLHTEPRLTTYGTIPKRKKAPSRRRKRTSRQSSAAGQHHIHSPEFYLLDAEGNTQRYRVVPADVETGRRASSPAHSDHLSKRADFFAEILFLIVIIVGVVFVTYNMPSRHSSY</sequence>
<reference evidence="3 4" key="1">
    <citation type="submission" date="2016-09" db="EMBL/GenBank/DDBJ databases">
        <authorList>
            <person name="Capua I."/>
            <person name="De Benedictis P."/>
            <person name="Joannis T."/>
            <person name="Lombin L.H."/>
            <person name="Cattoli G."/>
        </authorList>
    </citation>
    <scope>NUCLEOTIDE SEQUENCE [LARGE SCALE GENOMIC DNA]</scope>
    <source>
        <strain evidence="3 4">IMI 309357</strain>
    </source>
</reference>
<gene>
    <name evidence="3" type="ORF">CORC01_11275</name>
</gene>
<evidence type="ECO:0000256" key="2">
    <source>
        <dbReference type="SAM" id="Phobius"/>
    </source>
</evidence>
<evidence type="ECO:0000313" key="4">
    <source>
        <dbReference type="Proteomes" id="UP000176998"/>
    </source>
</evidence>
<evidence type="ECO:0000313" key="3">
    <source>
        <dbReference type="EMBL" id="OHE93410.1"/>
    </source>
</evidence>
<protein>
    <submittedName>
        <fullName evidence="3">Uncharacterized protein</fullName>
    </submittedName>
</protein>
<keyword evidence="2" id="KW-0472">Membrane</keyword>
<dbReference type="EMBL" id="MJBS01000120">
    <property type="protein sequence ID" value="OHE93410.1"/>
    <property type="molecule type" value="Genomic_DNA"/>
</dbReference>